<keyword evidence="3" id="KW-0732">Signal</keyword>
<organism evidence="4 5">
    <name type="scientific">Parastrongyloides trichosuri</name>
    <name type="common">Possum-specific nematode worm</name>
    <dbReference type="NCBI Taxonomy" id="131310"/>
    <lineage>
        <taxon>Eukaryota</taxon>
        <taxon>Metazoa</taxon>
        <taxon>Ecdysozoa</taxon>
        <taxon>Nematoda</taxon>
        <taxon>Chromadorea</taxon>
        <taxon>Rhabditida</taxon>
        <taxon>Tylenchina</taxon>
        <taxon>Panagrolaimomorpha</taxon>
        <taxon>Strongyloidoidea</taxon>
        <taxon>Strongyloididae</taxon>
        <taxon>Parastrongyloides</taxon>
    </lineage>
</organism>
<evidence type="ECO:0000256" key="1">
    <source>
        <dbReference type="SAM" id="MobiDB-lite"/>
    </source>
</evidence>
<evidence type="ECO:0000313" key="4">
    <source>
        <dbReference type="Proteomes" id="UP000038045"/>
    </source>
</evidence>
<evidence type="ECO:0000256" key="2">
    <source>
        <dbReference type="SAM" id="Phobius"/>
    </source>
</evidence>
<protein>
    <submittedName>
        <fullName evidence="5">Bravo_FIGEY domain-containing protein</fullName>
    </submittedName>
</protein>
<feature type="compositionally biased region" description="Basic and acidic residues" evidence="1">
    <location>
        <begin position="684"/>
        <end position="699"/>
    </location>
</feature>
<name>A0A0N4ZGN8_PARTI</name>
<sequence length="699" mass="80038">MSWKFTIFFIHITLLGLVKDNVGSEVVSIPIKFKLISKEGNQEKKSINFEDVPATEENIIREPFTYKNKVFKNIKVIRLDIDVLDNDFGVYVKLDKLNPDYPDKYLTHYDGGDNLNSERISDKRFNCDESTCGNGIVVISNTKLTDLSDLEDEKNAFFLLFVHKDMYSLRVIKTVEKANKLIRCPYKGVWMEEIGLLKYEHLNAYPPEKTILGNHLLVPAQKTQLNKNTMVCGNLYFKGVKVFSIGYNLEFVSDTFSKAEIDIDVDTIDCREAKPFSDVQVASFYTKFKYIPIESSFDDVQRNFVEDITSSDGSMLLLYNTKDIDKLNTKHFYAIGPVCTVIYKGYSKIDFQVNFIAQGKELKEKDFSIDSKKETVKIYEIDLNDDNLSDREVLIKKTECIIHQKGQNSKLDNYYTYKYKPKFIKKSYDGTKSVHLSGNKPVNMFESIIPINDFTMFGLYQCVSVDRSGEIRSPPDTQQPFKYFAILPKPNSIVQVPLEVSYEKDLQGKGKCPVEREGFGKLEQFSFYKDNNQIFEGKILDLEYQNQYFEYNAGKTEVLYKGKIVLHNKLTCTYKTNYQLSFSVRILFAPKTDKEKNIIVGGDGNDDNTSVIVASVVSVGVIGIAVVIAFVLLRRHRKKKRRRHGKTRADSKMSTSKTGTSTGFSRLKLSTQLSSISKSQNADRLQDVKTKETVRISAR</sequence>
<keyword evidence="4" id="KW-1185">Reference proteome</keyword>
<evidence type="ECO:0000256" key="3">
    <source>
        <dbReference type="SAM" id="SignalP"/>
    </source>
</evidence>
<keyword evidence="2" id="KW-1133">Transmembrane helix</keyword>
<dbReference type="WBParaSite" id="PTRK_0000694500.1">
    <property type="protein sequence ID" value="PTRK_0000694500.1"/>
    <property type="gene ID" value="PTRK_0000694500"/>
</dbReference>
<feature type="signal peptide" evidence="3">
    <location>
        <begin position="1"/>
        <end position="24"/>
    </location>
</feature>
<feature type="transmembrane region" description="Helical" evidence="2">
    <location>
        <begin position="611"/>
        <end position="633"/>
    </location>
</feature>
<feature type="region of interest" description="Disordered" evidence="1">
    <location>
        <begin position="639"/>
        <end position="663"/>
    </location>
</feature>
<keyword evidence="2" id="KW-0472">Membrane</keyword>
<feature type="region of interest" description="Disordered" evidence="1">
    <location>
        <begin position="679"/>
        <end position="699"/>
    </location>
</feature>
<proteinExistence type="predicted"/>
<feature type="compositionally biased region" description="Low complexity" evidence="1">
    <location>
        <begin position="652"/>
        <end position="663"/>
    </location>
</feature>
<reference evidence="5" key="1">
    <citation type="submission" date="2017-02" db="UniProtKB">
        <authorList>
            <consortium name="WormBaseParasite"/>
        </authorList>
    </citation>
    <scope>IDENTIFICATION</scope>
</reference>
<feature type="chain" id="PRO_5005891673" evidence="3">
    <location>
        <begin position="25"/>
        <end position="699"/>
    </location>
</feature>
<evidence type="ECO:0000313" key="5">
    <source>
        <dbReference type="WBParaSite" id="PTRK_0000694500.1"/>
    </source>
</evidence>
<dbReference type="AlphaFoldDB" id="A0A0N4ZGN8"/>
<accession>A0A0N4ZGN8</accession>
<keyword evidence="2" id="KW-0812">Transmembrane</keyword>
<dbReference type="Proteomes" id="UP000038045">
    <property type="component" value="Unplaced"/>
</dbReference>